<dbReference type="Proteomes" id="UP000029050">
    <property type="component" value="Unassembled WGS sequence"/>
</dbReference>
<keyword evidence="3" id="KW-1185">Reference proteome</keyword>
<dbReference type="Gene3D" id="3.20.20.70">
    <property type="entry name" value="Aldolase class I"/>
    <property type="match status" value="1"/>
</dbReference>
<protein>
    <submittedName>
        <fullName evidence="2">Alpha-galactosidase</fullName>
        <ecNumber evidence="2">2.4.1.82</ecNumber>
    </submittedName>
</protein>
<dbReference type="OrthoDB" id="9758822at2"/>
<dbReference type="GO" id="GO:0047274">
    <property type="term" value="F:galactinol-sucrose galactosyltransferase activity"/>
    <property type="evidence" value="ECO:0007669"/>
    <property type="project" value="UniProtKB-EC"/>
</dbReference>
<dbReference type="EMBL" id="JGZI01000008">
    <property type="protein sequence ID" value="KFI82717.1"/>
    <property type="molecule type" value="Genomic_DNA"/>
</dbReference>
<comment type="caution">
    <text evidence="2">The sequence shown here is derived from an EMBL/GenBank/DDBJ whole genome shotgun (WGS) entry which is preliminary data.</text>
</comment>
<dbReference type="InterPro" id="IPR013785">
    <property type="entry name" value="Aldolase_TIM"/>
</dbReference>
<dbReference type="GeneID" id="98299721"/>
<dbReference type="InterPro" id="IPR017853">
    <property type="entry name" value="GH"/>
</dbReference>
<dbReference type="RefSeq" id="WP_081884144.1">
    <property type="nucleotide sequence ID" value="NZ_JGZI01000008.1"/>
</dbReference>
<dbReference type="InterPro" id="IPR008811">
    <property type="entry name" value="Glycosyl_hydrolases_36"/>
</dbReference>
<organism evidence="2 3">
    <name type="scientific">Bifidobacterium psychraerophilum</name>
    <dbReference type="NCBI Taxonomy" id="218140"/>
    <lineage>
        <taxon>Bacteria</taxon>
        <taxon>Bacillati</taxon>
        <taxon>Actinomycetota</taxon>
        <taxon>Actinomycetes</taxon>
        <taxon>Bifidobacteriales</taxon>
        <taxon>Bifidobacteriaceae</taxon>
        <taxon>Bifidobacterium</taxon>
    </lineage>
</organism>
<keyword evidence="1" id="KW-0119">Carbohydrate metabolism</keyword>
<reference evidence="2 3" key="1">
    <citation type="submission" date="2014-03" db="EMBL/GenBank/DDBJ databases">
        <title>Genomics of Bifidobacteria.</title>
        <authorList>
            <person name="Ventura M."/>
            <person name="Milani C."/>
            <person name="Lugli G.A."/>
        </authorList>
    </citation>
    <scope>NUCLEOTIDE SEQUENCE [LARGE SCALE GENOMIC DNA]</scope>
    <source>
        <strain evidence="2 3">LMG 21775</strain>
    </source>
</reference>
<dbReference type="Pfam" id="PF05691">
    <property type="entry name" value="Raffinose_syn"/>
    <property type="match status" value="2"/>
</dbReference>
<name>A0A087CHG7_9BIFI</name>
<evidence type="ECO:0000313" key="2">
    <source>
        <dbReference type="EMBL" id="KFI82717.1"/>
    </source>
</evidence>
<proteinExistence type="predicted"/>
<dbReference type="EC" id="2.4.1.82" evidence="2"/>
<sequence length="711" mass="78721">MNNKSSIPTCPVEVRSLSAHVRPADNPAWSGERLSAIQERSLTVESLQVVASDEHADSHGVWSFGIDAALAGYDGERFQQEASFDADCGLTIELGAVRAPQGSMLCLYQHKEWWMRPCWAESYRQIPQRTQLLLWRSSGRYPDGCGEGYMWNAALAVCGQSLRADISGTENGFRVSVCSNVPGHTAMTDMVLVCASASEPYACIEACVKQGAQMQGIMLRDQRPFPRQCEGLGWCTWDSLGQEVNESDILLKMDEFRRQGIPLSWVLIDDGWSQVDRERKLLQGWHADRERFPEGLGHTVRILKQRYGVKYVGVWQAYQGYWNGVDPASGIAMEAKGFLQRMPNGCMVPGGEPQQSFGWWHAWDGYLRGAGVDFVKVDSQSSMSVMSRSLESYGATATGRHTGLDAAVAMHFHGALINCMGMAPEDYWHRPSSPIVRTSDDFLPRDVSSLTEHVMQNVYVSAMMRELYHCDWDMFWTEHPHARTHALLRMMSAGPLYCSDALGHTCPDELRPLLAQDGFLPRCDAAGVPDVSDLIDDPRRHQGALIINSSVASVGVHAVIGLADGSQEHGHGSEPCLAAIRAQDEALWLYSWDSRAAVRLGPGEQMPVAVDYGEASLYLSVAQKDASRYGGIIPIGVVEKYLSPAFVTHVVRTEQGVCVELREPGTFAYLDPSQLTSRVTQGNTDRTFERNDVVVTVESDGSPLFIDFNRQ</sequence>
<dbReference type="PANTHER" id="PTHR31268">
    <property type="match status" value="1"/>
</dbReference>
<accession>A0A087CHG7</accession>
<dbReference type="STRING" id="218140.BPSY_0508"/>
<dbReference type="AlphaFoldDB" id="A0A087CHG7"/>
<evidence type="ECO:0000256" key="1">
    <source>
        <dbReference type="ARBA" id="ARBA00023277"/>
    </source>
</evidence>
<dbReference type="SUPFAM" id="SSF51445">
    <property type="entry name" value="(Trans)glycosidases"/>
    <property type="match status" value="1"/>
</dbReference>
<gene>
    <name evidence="2" type="ORF">BPSY_0508</name>
</gene>
<keyword evidence="2" id="KW-0808">Transferase</keyword>
<dbReference type="PANTHER" id="PTHR31268:SF32">
    <property type="entry name" value="GALACTINOL--SUCROSE GALACTOSYLTRANSFERASE 2-RELATED"/>
    <property type="match status" value="1"/>
</dbReference>
<keyword evidence="2" id="KW-0328">Glycosyltransferase</keyword>
<evidence type="ECO:0000313" key="3">
    <source>
        <dbReference type="Proteomes" id="UP000029050"/>
    </source>
</evidence>
<dbReference type="eggNOG" id="COG3345">
    <property type="taxonomic scope" value="Bacteria"/>
</dbReference>